<proteinExistence type="predicted"/>
<evidence type="ECO:0000313" key="3">
    <source>
        <dbReference type="EMBL" id="SPC87869.1"/>
    </source>
</evidence>
<dbReference type="PANTHER" id="PTHR48436">
    <property type="entry name" value="2, PUTATIVE-RELATED"/>
    <property type="match status" value="1"/>
</dbReference>
<evidence type="ECO:0008006" key="4">
    <source>
        <dbReference type="Google" id="ProtNLM"/>
    </source>
</evidence>
<reference evidence="3" key="1">
    <citation type="submission" date="2018-02" db="EMBL/GenBank/DDBJ databases">
        <authorList>
            <person name="Cohen D.B."/>
            <person name="Kent A.D."/>
        </authorList>
    </citation>
    <scope>NUCLEOTIDE SEQUENCE</scope>
</reference>
<sequence length="529" mass="59561">MSNHRMDGVEDQEALFHSYPCAYYVQSPSTISHANSADIRNTNIESTFHSPVRSETFLTNTTNPNHVEASRFTLSRYSSSRGSNNSFLHENKKIIAYDVQSNGTAGTENGENRLIIVDHGGVCDGDDDDEEENDDDYEKEYNGRRRGYWRRYCTYRNSDPCVWISLQLVWRAIVSLGIALLVFYLATKPPTPKFSIKIGEISQFVLGEGVDASGVTTKILTCNCSINLVIENKSKLFGLHINPPIMEMSFGRLPFAMSYGPKLYAASGSTLYQLYVGTRNKPMYGAGRSMQDMLESGMGLPLVFRMSFTSTFRVVLNLLMAPITCPEMYTRDSNGAVTAILNPEFTLWDTKDQALISMISATLSPSALALVIGQKFAKGVWDTLEKRFTSFSRSNVLGLKRDLNNIKKNNDSIHVYMQKLKECKDKLEAVGANIHQQSWLPWHPHQMLHLQIAGFQTQKPLITGKIIRTFIREESSTRASMKLVFIPSMEIPSSQNLYLFQSSPSQPFIHPSNQPIQQLRPPHPHGIQD</sequence>
<feature type="transmembrane region" description="Helical" evidence="2">
    <location>
        <begin position="168"/>
        <end position="187"/>
    </location>
</feature>
<dbReference type="Pfam" id="PF14223">
    <property type="entry name" value="Retrotran_gag_2"/>
    <property type="match status" value="1"/>
</dbReference>
<evidence type="ECO:0000256" key="2">
    <source>
        <dbReference type="SAM" id="Phobius"/>
    </source>
</evidence>
<dbReference type="PANTHER" id="PTHR48436:SF1">
    <property type="entry name" value="2, PUTATIVE-RELATED"/>
    <property type="match status" value="1"/>
</dbReference>
<gene>
    <name evidence="3" type="ORF">FSB_LOCUS15751</name>
</gene>
<accession>A0A2N9FLU0</accession>
<dbReference type="InterPro" id="IPR055276">
    <property type="entry name" value="NHL41-like"/>
</dbReference>
<keyword evidence="2" id="KW-0472">Membrane</keyword>
<dbReference type="AlphaFoldDB" id="A0A2N9FLU0"/>
<evidence type="ECO:0000256" key="1">
    <source>
        <dbReference type="SAM" id="MobiDB-lite"/>
    </source>
</evidence>
<dbReference type="EMBL" id="OIVN01000952">
    <property type="protein sequence ID" value="SPC87869.1"/>
    <property type="molecule type" value="Genomic_DNA"/>
</dbReference>
<organism evidence="3">
    <name type="scientific">Fagus sylvatica</name>
    <name type="common">Beechnut</name>
    <dbReference type="NCBI Taxonomy" id="28930"/>
    <lineage>
        <taxon>Eukaryota</taxon>
        <taxon>Viridiplantae</taxon>
        <taxon>Streptophyta</taxon>
        <taxon>Embryophyta</taxon>
        <taxon>Tracheophyta</taxon>
        <taxon>Spermatophyta</taxon>
        <taxon>Magnoliopsida</taxon>
        <taxon>eudicotyledons</taxon>
        <taxon>Gunneridae</taxon>
        <taxon>Pentapetalae</taxon>
        <taxon>rosids</taxon>
        <taxon>fabids</taxon>
        <taxon>Fagales</taxon>
        <taxon>Fagaceae</taxon>
        <taxon>Fagus</taxon>
    </lineage>
</organism>
<keyword evidence="2" id="KW-1133">Transmembrane helix</keyword>
<keyword evidence="2" id="KW-0812">Transmembrane</keyword>
<feature type="region of interest" description="Disordered" evidence="1">
    <location>
        <begin position="510"/>
        <end position="529"/>
    </location>
</feature>
<name>A0A2N9FLU0_FAGSY</name>
<protein>
    <recommendedName>
        <fullName evidence="4">Retrotransposon gag domain-containing protein</fullName>
    </recommendedName>
</protein>